<protein>
    <submittedName>
        <fullName evidence="1">Uncharacterized protein</fullName>
    </submittedName>
</protein>
<dbReference type="Proteomes" id="UP000735302">
    <property type="component" value="Unassembled WGS sequence"/>
</dbReference>
<dbReference type="EMBL" id="BLXT01004823">
    <property type="protein sequence ID" value="GFO17441.1"/>
    <property type="molecule type" value="Genomic_DNA"/>
</dbReference>
<accession>A0AAV4B271</accession>
<organism evidence="1 2">
    <name type="scientific">Plakobranchus ocellatus</name>
    <dbReference type="NCBI Taxonomy" id="259542"/>
    <lineage>
        <taxon>Eukaryota</taxon>
        <taxon>Metazoa</taxon>
        <taxon>Spiralia</taxon>
        <taxon>Lophotrochozoa</taxon>
        <taxon>Mollusca</taxon>
        <taxon>Gastropoda</taxon>
        <taxon>Heterobranchia</taxon>
        <taxon>Euthyneura</taxon>
        <taxon>Panpulmonata</taxon>
        <taxon>Sacoglossa</taxon>
        <taxon>Placobranchoidea</taxon>
        <taxon>Plakobranchidae</taxon>
        <taxon>Plakobranchus</taxon>
    </lineage>
</organism>
<proteinExistence type="predicted"/>
<evidence type="ECO:0000313" key="1">
    <source>
        <dbReference type="EMBL" id="GFO17441.1"/>
    </source>
</evidence>
<sequence length="111" mass="12329">MVNVGKIGVLLNTVLERGGFNRDITAEKGWDSEIGAEGGRTLFIFCFVCTVFHTYIAYSKSERSSLKVSCLVMSCTCSHLVRARLLDRGTLFSLSSLCFCSSLSDRWSPFK</sequence>
<reference evidence="1 2" key="1">
    <citation type="journal article" date="2021" name="Elife">
        <title>Chloroplast acquisition without the gene transfer in kleptoplastic sea slugs, Plakobranchus ocellatus.</title>
        <authorList>
            <person name="Maeda T."/>
            <person name="Takahashi S."/>
            <person name="Yoshida T."/>
            <person name="Shimamura S."/>
            <person name="Takaki Y."/>
            <person name="Nagai Y."/>
            <person name="Toyoda A."/>
            <person name="Suzuki Y."/>
            <person name="Arimoto A."/>
            <person name="Ishii H."/>
            <person name="Satoh N."/>
            <person name="Nishiyama T."/>
            <person name="Hasebe M."/>
            <person name="Maruyama T."/>
            <person name="Minagawa J."/>
            <person name="Obokata J."/>
            <person name="Shigenobu S."/>
        </authorList>
    </citation>
    <scope>NUCLEOTIDE SEQUENCE [LARGE SCALE GENOMIC DNA]</scope>
</reference>
<keyword evidence="2" id="KW-1185">Reference proteome</keyword>
<dbReference type="AlphaFoldDB" id="A0AAV4B271"/>
<evidence type="ECO:0000313" key="2">
    <source>
        <dbReference type="Proteomes" id="UP000735302"/>
    </source>
</evidence>
<comment type="caution">
    <text evidence="1">The sequence shown here is derived from an EMBL/GenBank/DDBJ whole genome shotgun (WGS) entry which is preliminary data.</text>
</comment>
<name>A0AAV4B271_9GAST</name>
<gene>
    <name evidence="1" type="ORF">PoB_004394600</name>
</gene>